<dbReference type="InterPro" id="IPR009057">
    <property type="entry name" value="Homeodomain-like_sf"/>
</dbReference>
<evidence type="ECO:0000313" key="7">
    <source>
        <dbReference type="EMBL" id="MBB6392796.1"/>
    </source>
</evidence>
<evidence type="ECO:0000313" key="8">
    <source>
        <dbReference type="Proteomes" id="UP000537775"/>
    </source>
</evidence>
<keyword evidence="3 5" id="KW-0238">DNA-binding</keyword>
<dbReference type="GO" id="GO:0045892">
    <property type="term" value="P:negative regulation of DNA-templated transcription"/>
    <property type="evidence" value="ECO:0007669"/>
    <property type="project" value="InterPro"/>
</dbReference>
<dbReference type="EMBL" id="JACHML010000001">
    <property type="protein sequence ID" value="MBB6392796.1"/>
    <property type="molecule type" value="Genomic_DNA"/>
</dbReference>
<dbReference type="InterPro" id="IPR003012">
    <property type="entry name" value="Tet_transcr_reg_TetR"/>
</dbReference>
<dbReference type="InterPro" id="IPR001647">
    <property type="entry name" value="HTH_TetR"/>
</dbReference>
<dbReference type="PRINTS" id="PR00400">
    <property type="entry name" value="TETREPRESSOR"/>
</dbReference>
<keyword evidence="1" id="KW-0678">Repressor</keyword>
<feature type="domain" description="HTH tetR-type" evidence="6">
    <location>
        <begin position="5"/>
        <end position="65"/>
    </location>
</feature>
<keyword evidence="8" id="KW-1185">Reference proteome</keyword>
<dbReference type="GO" id="GO:0000976">
    <property type="term" value="F:transcription cis-regulatory region binding"/>
    <property type="evidence" value="ECO:0007669"/>
    <property type="project" value="TreeGrafter"/>
</dbReference>
<evidence type="ECO:0000256" key="3">
    <source>
        <dbReference type="ARBA" id="ARBA00023125"/>
    </source>
</evidence>
<evidence type="ECO:0000256" key="5">
    <source>
        <dbReference type="PROSITE-ProRule" id="PRU00335"/>
    </source>
</evidence>
<dbReference type="PANTHER" id="PTHR30055:SF151">
    <property type="entry name" value="TRANSCRIPTIONAL REGULATORY PROTEIN"/>
    <property type="match status" value="1"/>
</dbReference>
<evidence type="ECO:0000256" key="4">
    <source>
        <dbReference type="ARBA" id="ARBA00023163"/>
    </source>
</evidence>
<sequence length="211" mass="22736">MARAGLTRDGVLAAALALADRDGLRSLSMRRVAAELGVEAMSLYNHVRNKADLERGLIDSVWSEIDLARDEPDWRAALHRLAGSAHAALRSHPWFFSLPLADAGSARLAVIDATLAHLAAGGVPDHVAFHALHILDGHVYGYTWQALQFAPVDIPTRVDELPDEIRAYPHLYAHALQHLEDRPPGDGFTIGLDLILDGLERSTAAAASGPA</sequence>
<name>A0A7X0FSC7_9MICO</name>
<dbReference type="GO" id="GO:0046677">
    <property type="term" value="P:response to antibiotic"/>
    <property type="evidence" value="ECO:0007669"/>
    <property type="project" value="InterPro"/>
</dbReference>
<evidence type="ECO:0000256" key="1">
    <source>
        <dbReference type="ARBA" id="ARBA00022491"/>
    </source>
</evidence>
<gene>
    <name evidence="7" type="ORF">HD594_003109</name>
</gene>
<dbReference type="Pfam" id="PF02909">
    <property type="entry name" value="TetR_C_1"/>
    <property type="match status" value="1"/>
</dbReference>
<proteinExistence type="predicted"/>
<evidence type="ECO:0000256" key="2">
    <source>
        <dbReference type="ARBA" id="ARBA00023015"/>
    </source>
</evidence>
<dbReference type="SUPFAM" id="SSF46689">
    <property type="entry name" value="Homeodomain-like"/>
    <property type="match status" value="1"/>
</dbReference>
<dbReference type="InterPro" id="IPR036271">
    <property type="entry name" value="Tet_transcr_reg_TetR-rel_C_sf"/>
</dbReference>
<dbReference type="PROSITE" id="PS50977">
    <property type="entry name" value="HTH_TETR_2"/>
    <property type="match status" value="1"/>
</dbReference>
<dbReference type="Gene3D" id="1.10.10.60">
    <property type="entry name" value="Homeodomain-like"/>
    <property type="match status" value="1"/>
</dbReference>
<evidence type="ECO:0000259" key="6">
    <source>
        <dbReference type="PROSITE" id="PS50977"/>
    </source>
</evidence>
<dbReference type="RefSeq" id="WP_184751877.1">
    <property type="nucleotide sequence ID" value="NZ_BAAAJR010000001.1"/>
</dbReference>
<dbReference type="Proteomes" id="UP000537775">
    <property type="component" value="Unassembled WGS sequence"/>
</dbReference>
<feature type="DNA-binding region" description="H-T-H motif" evidence="5">
    <location>
        <begin position="28"/>
        <end position="47"/>
    </location>
</feature>
<dbReference type="PANTHER" id="PTHR30055">
    <property type="entry name" value="HTH-TYPE TRANSCRIPTIONAL REGULATOR RUTR"/>
    <property type="match status" value="1"/>
</dbReference>
<dbReference type="Gene3D" id="1.10.357.10">
    <property type="entry name" value="Tetracycline Repressor, domain 2"/>
    <property type="match status" value="1"/>
</dbReference>
<keyword evidence="2" id="KW-0805">Transcription regulation</keyword>
<dbReference type="AlphaFoldDB" id="A0A7X0FSC7"/>
<protein>
    <submittedName>
        <fullName evidence="7">AcrR family transcriptional regulator</fullName>
    </submittedName>
</protein>
<dbReference type="InterPro" id="IPR050109">
    <property type="entry name" value="HTH-type_TetR-like_transc_reg"/>
</dbReference>
<keyword evidence="4" id="KW-0804">Transcription</keyword>
<dbReference type="SUPFAM" id="SSF48498">
    <property type="entry name" value="Tetracyclin repressor-like, C-terminal domain"/>
    <property type="match status" value="1"/>
</dbReference>
<reference evidence="7 8" key="1">
    <citation type="submission" date="2020-08" db="EMBL/GenBank/DDBJ databases">
        <title>Sequencing the genomes of 1000 actinobacteria strains.</title>
        <authorList>
            <person name="Klenk H.-P."/>
        </authorList>
    </citation>
    <scope>NUCLEOTIDE SEQUENCE [LARGE SCALE GENOMIC DNA]</scope>
    <source>
        <strain evidence="7 8">DSM 12511</strain>
    </source>
</reference>
<organism evidence="7 8">
    <name type="scientific">Microbacterium thalassium</name>
    <dbReference type="NCBI Taxonomy" id="362649"/>
    <lineage>
        <taxon>Bacteria</taxon>
        <taxon>Bacillati</taxon>
        <taxon>Actinomycetota</taxon>
        <taxon>Actinomycetes</taxon>
        <taxon>Micrococcales</taxon>
        <taxon>Microbacteriaceae</taxon>
        <taxon>Microbacterium</taxon>
    </lineage>
</organism>
<dbReference type="GO" id="GO:0003700">
    <property type="term" value="F:DNA-binding transcription factor activity"/>
    <property type="evidence" value="ECO:0007669"/>
    <property type="project" value="TreeGrafter"/>
</dbReference>
<dbReference type="Pfam" id="PF00440">
    <property type="entry name" value="TetR_N"/>
    <property type="match status" value="1"/>
</dbReference>
<accession>A0A7X0FSC7</accession>
<dbReference type="InterPro" id="IPR004111">
    <property type="entry name" value="Repressor_TetR_C"/>
</dbReference>
<comment type="caution">
    <text evidence="7">The sequence shown here is derived from an EMBL/GenBank/DDBJ whole genome shotgun (WGS) entry which is preliminary data.</text>
</comment>